<accession>A0A445CMI4</accession>
<gene>
    <name evidence="1" type="ORF">Ahy_A06g027062</name>
</gene>
<dbReference type="EMBL" id="SDMP01000006">
    <property type="protein sequence ID" value="RYR52145.1"/>
    <property type="molecule type" value="Genomic_DNA"/>
</dbReference>
<organism evidence="1 2">
    <name type="scientific">Arachis hypogaea</name>
    <name type="common">Peanut</name>
    <dbReference type="NCBI Taxonomy" id="3818"/>
    <lineage>
        <taxon>Eukaryota</taxon>
        <taxon>Viridiplantae</taxon>
        <taxon>Streptophyta</taxon>
        <taxon>Embryophyta</taxon>
        <taxon>Tracheophyta</taxon>
        <taxon>Spermatophyta</taxon>
        <taxon>Magnoliopsida</taxon>
        <taxon>eudicotyledons</taxon>
        <taxon>Gunneridae</taxon>
        <taxon>Pentapetalae</taxon>
        <taxon>rosids</taxon>
        <taxon>fabids</taxon>
        <taxon>Fabales</taxon>
        <taxon>Fabaceae</taxon>
        <taxon>Papilionoideae</taxon>
        <taxon>50 kb inversion clade</taxon>
        <taxon>dalbergioids sensu lato</taxon>
        <taxon>Dalbergieae</taxon>
        <taxon>Pterocarpus clade</taxon>
        <taxon>Arachis</taxon>
    </lineage>
</organism>
<dbReference type="AlphaFoldDB" id="A0A445CMI4"/>
<dbReference type="SUPFAM" id="SSF50630">
    <property type="entry name" value="Acid proteases"/>
    <property type="match status" value="1"/>
</dbReference>
<protein>
    <submittedName>
        <fullName evidence="1">Uncharacterized protein</fullName>
    </submittedName>
</protein>
<name>A0A445CMI4_ARAHY</name>
<reference evidence="1 2" key="1">
    <citation type="submission" date="2019-01" db="EMBL/GenBank/DDBJ databases">
        <title>Sequencing of cultivated peanut Arachis hypogaea provides insights into genome evolution and oil improvement.</title>
        <authorList>
            <person name="Chen X."/>
        </authorList>
    </citation>
    <scope>NUCLEOTIDE SEQUENCE [LARGE SCALE GENOMIC DNA]</scope>
    <source>
        <strain evidence="2">cv. Fuhuasheng</strain>
        <tissue evidence="1">Leaves</tissue>
    </source>
</reference>
<dbReference type="Proteomes" id="UP000289738">
    <property type="component" value="Chromosome A06"/>
</dbReference>
<proteinExistence type="predicted"/>
<evidence type="ECO:0000313" key="1">
    <source>
        <dbReference type="EMBL" id="RYR52145.1"/>
    </source>
</evidence>
<evidence type="ECO:0000313" key="2">
    <source>
        <dbReference type="Proteomes" id="UP000289738"/>
    </source>
</evidence>
<keyword evidence="2" id="KW-1185">Reference proteome</keyword>
<dbReference type="InterPro" id="IPR021109">
    <property type="entry name" value="Peptidase_aspartic_dom_sf"/>
</dbReference>
<sequence length="115" mass="12721">MKQIDGTPRPHFDLKVKTSIYDKPTKAVALLDTGSCATILRPHVLPKEMWAPISKTFTAANSCQSLQRPYGRIPNNINFVHGVCIHSMCFTFCEIISLKGDKATEFPLCPGGFIP</sequence>
<comment type="caution">
    <text evidence="1">The sequence shown here is derived from an EMBL/GenBank/DDBJ whole genome shotgun (WGS) entry which is preliminary data.</text>
</comment>